<dbReference type="AlphaFoldDB" id="A0A8H6E2B8"/>
<evidence type="ECO:0000313" key="1">
    <source>
        <dbReference type="EMBL" id="KAF5855660.1"/>
    </source>
</evidence>
<comment type="caution">
    <text evidence="1">The sequence shown here is derived from an EMBL/GenBank/DDBJ whole genome shotgun (WGS) entry which is preliminary data.</text>
</comment>
<proteinExistence type="predicted"/>
<gene>
    <name evidence="1" type="ORF">ETB97_008833</name>
</gene>
<protein>
    <submittedName>
        <fullName evidence="1">Uncharacterized protein</fullName>
    </submittedName>
</protein>
<name>A0A8H6E2B8_PETAA</name>
<dbReference type="Proteomes" id="UP000541154">
    <property type="component" value="Unassembled WGS sequence"/>
</dbReference>
<dbReference type="EMBL" id="SPNV01000402">
    <property type="protein sequence ID" value="KAF5855660.1"/>
    <property type="molecule type" value="Genomic_DNA"/>
</dbReference>
<keyword evidence="2" id="KW-1185">Reference proteome</keyword>
<sequence length="177" mass="19788">MKRIKRILIILTAKNILEQANLHTPKGRDSMLVLSCLFGAVDTLGLLKETVEHLYHIEGCQSETVFSNGACDMGYVSKNATHECGSFVATNLPNRVYSLQGQTKNLLHRVFLVLCGILVQSIEEKRLDGAWYNGYCEVTTHAVLTLNYQADESKAMVEEYMMDQLDADLCPSRATVQ</sequence>
<organism evidence="1 2">
    <name type="scientific">Petromyces alliaceus</name>
    <name type="common">Aspergillus alliaceus</name>
    <dbReference type="NCBI Taxonomy" id="209559"/>
    <lineage>
        <taxon>Eukaryota</taxon>
        <taxon>Fungi</taxon>
        <taxon>Dikarya</taxon>
        <taxon>Ascomycota</taxon>
        <taxon>Pezizomycotina</taxon>
        <taxon>Eurotiomycetes</taxon>
        <taxon>Eurotiomycetidae</taxon>
        <taxon>Eurotiales</taxon>
        <taxon>Aspergillaceae</taxon>
        <taxon>Aspergillus</taxon>
        <taxon>Aspergillus subgen. Circumdati</taxon>
    </lineage>
</organism>
<evidence type="ECO:0000313" key="2">
    <source>
        <dbReference type="Proteomes" id="UP000541154"/>
    </source>
</evidence>
<accession>A0A8H6E2B8</accession>
<reference evidence="1 2" key="1">
    <citation type="submission" date="2019-04" db="EMBL/GenBank/DDBJ databases">
        <title>Aspergillus burnettii sp. nov., novel species from soil in southeast Queensland.</title>
        <authorList>
            <person name="Gilchrist C.L.M."/>
            <person name="Pitt J.I."/>
            <person name="Lange L."/>
            <person name="Lacey H.J."/>
            <person name="Vuong D."/>
            <person name="Midgley D.J."/>
            <person name="Greenfield P."/>
            <person name="Bradbury M."/>
            <person name="Lacey E."/>
            <person name="Busk P.K."/>
            <person name="Pilgaard B."/>
            <person name="Chooi Y.H."/>
            <person name="Piggott A.M."/>
        </authorList>
    </citation>
    <scope>NUCLEOTIDE SEQUENCE [LARGE SCALE GENOMIC DNA]</scope>
    <source>
        <strain evidence="1 2">FRR 5400</strain>
    </source>
</reference>